<dbReference type="InterPro" id="IPR013221">
    <property type="entry name" value="Mur_ligase_cen"/>
</dbReference>
<dbReference type="Pfam" id="PF08245">
    <property type="entry name" value="Mur_ligase_M"/>
    <property type="match status" value="1"/>
</dbReference>
<dbReference type="SUPFAM" id="SSF53244">
    <property type="entry name" value="MurD-like peptide ligases, peptide-binding domain"/>
    <property type="match status" value="1"/>
</dbReference>
<dbReference type="Pfam" id="PF02875">
    <property type="entry name" value="Mur_ligase_C"/>
    <property type="match status" value="1"/>
</dbReference>
<evidence type="ECO:0000256" key="3">
    <source>
        <dbReference type="ARBA" id="ARBA00022840"/>
    </source>
</evidence>
<proteinExistence type="predicted"/>
<protein>
    <recommendedName>
        <fullName evidence="9">UDP-N-acetylmuramoyl-tripeptide--D-alanyl-D-alanine ligase</fullName>
    </recommendedName>
</protein>
<keyword evidence="4" id="KW-0812">Transmembrane</keyword>
<accession>A0A1G1V1M6</accession>
<organism evidence="7 8">
    <name type="scientific">Candidatus Blackburnbacteria bacterium RIFCSPHIGHO2_01_FULL_43_15b</name>
    <dbReference type="NCBI Taxonomy" id="1797513"/>
    <lineage>
        <taxon>Bacteria</taxon>
        <taxon>Candidatus Blackburniibacteriota</taxon>
    </lineage>
</organism>
<reference evidence="7 8" key="1">
    <citation type="journal article" date="2016" name="Nat. Commun.">
        <title>Thousands of microbial genomes shed light on interconnected biogeochemical processes in an aquifer system.</title>
        <authorList>
            <person name="Anantharaman K."/>
            <person name="Brown C.T."/>
            <person name="Hug L.A."/>
            <person name="Sharon I."/>
            <person name="Castelle C.J."/>
            <person name="Probst A.J."/>
            <person name="Thomas B.C."/>
            <person name="Singh A."/>
            <person name="Wilkins M.J."/>
            <person name="Karaoz U."/>
            <person name="Brodie E.L."/>
            <person name="Williams K.H."/>
            <person name="Hubbard S.S."/>
            <person name="Banfield J.F."/>
        </authorList>
    </citation>
    <scope>NUCLEOTIDE SEQUENCE [LARGE SCALE GENOMIC DNA]</scope>
</reference>
<feature type="transmembrane region" description="Helical" evidence="4">
    <location>
        <begin position="60"/>
        <end position="84"/>
    </location>
</feature>
<evidence type="ECO:0000259" key="6">
    <source>
        <dbReference type="Pfam" id="PF08245"/>
    </source>
</evidence>
<dbReference type="PANTHER" id="PTHR43024:SF1">
    <property type="entry name" value="UDP-N-ACETYLMURAMOYL-TRIPEPTIDE--D-ALANYL-D-ALANINE LIGASE"/>
    <property type="match status" value="1"/>
</dbReference>
<evidence type="ECO:0000259" key="5">
    <source>
        <dbReference type="Pfam" id="PF02875"/>
    </source>
</evidence>
<dbReference type="PANTHER" id="PTHR43024">
    <property type="entry name" value="UDP-N-ACETYLMURAMOYL-TRIPEPTIDE--D-ALANYL-D-ALANINE LIGASE"/>
    <property type="match status" value="1"/>
</dbReference>
<dbReference type="Proteomes" id="UP000177967">
    <property type="component" value="Unassembled WGS sequence"/>
</dbReference>
<dbReference type="InterPro" id="IPR036615">
    <property type="entry name" value="Mur_ligase_C_dom_sf"/>
</dbReference>
<dbReference type="Gene3D" id="3.90.190.20">
    <property type="entry name" value="Mur ligase, C-terminal domain"/>
    <property type="match status" value="1"/>
</dbReference>
<dbReference type="STRING" id="1797513.A2782_00190"/>
<evidence type="ECO:0000313" key="7">
    <source>
        <dbReference type="EMBL" id="OGY09298.1"/>
    </source>
</evidence>
<gene>
    <name evidence="7" type="ORF">A2782_00190</name>
</gene>
<dbReference type="InterPro" id="IPR036565">
    <property type="entry name" value="Mur-like_cat_sf"/>
</dbReference>
<keyword evidence="4" id="KW-1133">Transmembrane helix</keyword>
<evidence type="ECO:0000256" key="4">
    <source>
        <dbReference type="SAM" id="Phobius"/>
    </source>
</evidence>
<feature type="transmembrane region" description="Helical" evidence="4">
    <location>
        <begin position="132"/>
        <end position="150"/>
    </location>
</feature>
<feature type="transmembrane region" description="Helical" evidence="4">
    <location>
        <begin position="104"/>
        <end position="126"/>
    </location>
</feature>
<keyword evidence="2" id="KW-0547">Nucleotide-binding</keyword>
<evidence type="ECO:0000256" key="2">
    <source>
        <dbReference type="ARBA" id="ARBA00022741"/>
    </source>
</evidence>
<dbReference type="GO" id="GO:0016881">
    <property type="term" value="F:acid-amino acid ligase activity"/>
    <property type="evidence" value="ECO:0007669"/>
    <property type="project" value="InterPro"/>
</dbReference>
<keyword evidence="4" id="KW-0472">Membrane</keyword>
<feature type="domain" description="Mur ligase central" evidence="6">
    <location>
        <begin position="179"/>
        <end position="373"/>
    </location>
</feature>
<keyword evidence="3" id="KW-0067">ATP-binding</keyword>
<dbReference type="Gene3D" id="3.40.1190.10">
    <property type="entry name" value="Mur-like, catalytic domain"/>
    <property type="match status" value="1"/>
</dbReference>
<dbReference type="AlphaFoldDB" id="A0A1G1V1M6"/>
<evidence type="ECO:0008006" key="9">
    <source>
        <dbReference type="Google" id="ProtNLM"/>
    </source>
</evidence>
<comment type="caution">
    <text evidence="7">The sequence shown here is derived from an EMBL/GenBank/DDBJ whole genome shotgun (WGS) entry which is preliminary data.</text>
</comment>
<name>A0A1G1V1M6_9BACT</name>
<dbReference type="EMBL" id="MHBW01000012">
    <property type="protein sequence ID" value="OGY09298.1"/>
    <property type="molecule type" value="Genomic_DNA"/>
</dbReference>
<feature type="domain" description="Mur ligase C-terminal" evidence="5">
    <location>
        <begin position="397"/>
        <end position="516"/>
    </location>
</feature>
<evidence type="ECO:0000313" key="8">
    <source>
        <dbReference type="Proteomes" id="UP000177967"/>
    </source>
</evidence>
<sequence>MGSRILIPLLVLWVLQAFRQILVWTYWLQVKEYRFDRFEALLTSRDGWRNLELRTTALKFITLFVALFIGSYFWVILLFVYLNIRFSLDIAARAVRKPKFTLRAIEIVLTCLLGIALSVGASFYTGIVATNLIVGEILILLCPVLGILWTSPLVERSRRKTIICARSMLAKVHPVVVAVTGSYGKSTTKEFAAHILGTSFVVAKTVGSQNTDFGVARAAANLKNGTEIFVAEVGAYKRGEIKRVASFLKPKVAIVTGIEPQHLSLFGSLENILKAKYELVEHLAEDGFAIFNFGNEYCREMAGWAKKEGKKVYSYKVIKGKDEEKHDLTARVLRASSNNVTFEITMGKSTHELSAPIHGVHFVENLAGAILAARKLGVSWDKIKLACSTIASLDKTMTVVKSKGRAIIIDDSYNATPNGFRAALIYLALFEDMRKIVVTSGVPELGNITKFVHANLGEQMSEIADKIILTNKDYEKNLRRGLGAKKSLLTVSTNVDELYRRVKYYLEQDAVILFEGRMPAKIVQLISKTKEENAK</sequence>
<evidence type="ECO:0000256" key="1">
    <source>
        <dbReference type="ARBA" id="ARBA00022598"/>
    </source>
</evidence>
<dbReference type="InterPro" id="IPR004101">
    <property type="entry name" value="Mur_ligase_C"/>
</dbReference>
<dbReference type="SUPFAM" id="SSF53623">
    <property type="entry name" value="MurD-like peptide ligases, catalytic domain"/>
    <property type="match status" value="1"/>
</dbReference>
<keyword evidence="1" id="KW-0436">Ligase</keyword>
<dbReference type="GO" id="GO:0005524">
    <property type="term" value="F:ATP binding"/>
    <property type="evidence" value="ECO:0007669"/>
    <property type="project" value="UniProtKB-KW"/>
</dbReference>
<dbReference type="InterPro" id="IPR051046">
    <property type="entry name" value="MurCDEF_CellWall_CoF430Synth"/>
</dbReference>